<dbReference type="InterPro" id="IPR027417">
    <property type="entry name" value="P-loop_NTPase"/>
</dbReference>
<evidence type="ECO:0000259" key="3">
    <source>
        <dbReference type="PROSITE" id="PS50837"/>
    </source>
</evidence>
<evidence type="ECO:0000313" key="6">
    <source>
        <dbReference type="Proteomes" id="UP001201163"/>
    </source>
</evidence>
<dbReference type="Proteomes" id="UP001201163">
    <property type="component" value="Unassembled WGS sequence"/>
</dbReference>
<keyword evidence="1" id="KW-0677">Repeat</keyword>
<dbReference type="PROSITE" id="PS50837">
    <property type="entry name" value="NACHT"/>
    <property type="match status" value="1"/>
</dbReference>
<dbReference type="SUPFAM" id="SSF52540">
    <property type="entry name" value="P-loop containing nucleoside triphosphate hydrolases"/>
    <property type="match status" value="1"/>
</dbReference>
<dbReference type="InterPro" id="IPR007111">
    <property type="entry name" value="NACHT_NTPase"/>
</dbReference>
<dbReference type="AlphaFoldDB" id="A0AAD4QBT0"/>
<proteinExistence type="predicted"/>
<reference evidence="5" key="1">
    <citation type="submission" date="2022-01" db="EMBL/GenBank/DDBJ databases">
        <title>Comparative genomics reveals a dynamic genome evolution in the ectomycorrhizal milk-cap (Lactarius) mushrooms.</title>
        <authorList>
            <consortium name="DOE Joint Genome Institute"/>
            <person name="Lebreton A."/>
            <person name="Tang N."/>
            <person name="Kuo A."/>
            <person name="LaButti K."/>
            <person name="Drula E."/>
            <person name="Barry K."/>
            <person name="Clum A."/>
            <person name="Lipzen A."/>
            <person name="Mousain D."/>
            <person name="Ng V."/>
            <person name="Wang R."/>
            <person name="Wang X."/>
            <person name="Dai Y."/>
            <person name="Henrissat B."/>
            <person name="Grigoriev I.V."/>
            <person name="Guerin-Laguette A."/>
            <person name="Yu F."/>
            <person name="Martin F.M."/>
        </authorList>
    </citation>
    <scope>NUCLEOTIDE SEQUENCE</scope>
    <source>
        <strain evidence="5">QP</strain>
    </source>
</reference>
<evidence type="ECO:0000256" key="2">
    <source>
        <dbReference type="SAM" id="Coils"/>
    </source>
</evidence>
<feature type="domain" description="NACHT" evidence="3">
    <location>
        <begin position="342"/>
        <end position="490"/>
    </location>
</feature>
<accession>A0AAD4QBT0</accession>
<dbReference type="PANTHER" id="PTHR10039:SF16">
    <property type="entry name" value="GPI INOSITOL-DEACYLASE"/>
    <property type="match status" value="1"/>
</dbReference>
<dbReference type="EMBL" id="JAKELL010000198">
    <property type="protein sequence ID" value="KAH8978856.1"/>
    <property type="molecule type" value="Genomic_DNA"/>
</dbReference>
<evidence type="ECO:0000313" key="4">
    <source>
        <dbReference type="EMBL" id="KAH8978856.1"/>
    </source>
</evidence>
<dbReference type="Pfam" id="PF17109">
    <property type="entry name" value="Goodbye"/>
    <property type="match status" value="1"/>
</dbReference>
<organism evidence="5 6">
    <name type="scientific">Lactarius akahatsu</name>
    <dbReference type="NCBI Taxonomy" id="416441"/>
    <lineage>
        <taxon>Eukaryota</taxon>
        <taxon>Fungi</taxon>
        <taxon>Dikarya</taxon>
        <taxon>Basidiomycota</taxon>
        <taxon>Agaricomycotina</taxon>
        <taxon>Agaricomycetes</taxon>
        <taxon>Russulales</taxon>
        <taxon>Russulaceae</taxon>
        <taxon>Lactarius</taxon>
    </lineage>
</organism>
<evidence type="ECO:0000313" key="5">
    <source>
        <dbReference type="EMBL" id="KAH8993674.1"/>
    </source>
</evidence>
<comment type="caution">
    <text evidence="5">The sequence shown here is derived from an EMBL/GenBank/DDBJ whole genome shotgun (WGS) entry which is preliminary data.</text>
</comment>
<protein>
    <recommendedName>
        <fullName evidence="3">NACHT domain-containing protein</fullName>
    </recommendedName>
</protein>
<dbReference type="Pfam" id="PF24883">
    <property type="entry name" value="NPHP3_N"/>
    <property type="match status" value="1"/>
</dbReference>
<dbReference type="PANTHER" id="PTHR10039">
    <property type="entry name" value="AMELOGENIN"/>
    <property type="match status" value="1"/>
</dbReference>
<name>A0AAD4QBT0_9AGAM</name>
<keyword evidence="2" id="KW-0175">Coiled coil</keyword>
<keyword evidence="6" id="KW-1185">Reference proteome</keyword>
<gene>
    <name evidence="5" type="ORF">EDB92DRAFT_373101</name>
    <name evidence="4" type="ORF">EDB92DRAFT_459029</name>
</gene>
<evidence type="ECO:0000256" key="1">
    <source>
        <dbReference type="ARBA" id="ARBA00022737"/>
    </source>
</evidence>
<dbReference type="InterPro" id="IPR056884">
    <property type="entry name" value="NPHP3-like_N"/>
</dbReference>
<feature type="coiled-coil region" evidence="2">
    <location>
        <begin position="77"/>
        <end position="104"/>
    </location>
</feature>
<dbReference type="EMBL" id="JAKELL010000017">
    <property type="protein sequence ID" value="KAH8993674.1"/>
    <property type="molecule type" value="Genomic_DNA"/>
</dbReference>
<dbReference type="InterPro" id="IPR031350">
    <property type="entry name" value="Goodbye_dom"/>
</dbReference>
<dbReference type="Gene3D" id="3.40.50.300">
    <property type="entry name" value="P-loop containing nucleotide triphosphate hydrolases"/>
    <property type="match status" value="1"/>
</dbReference>
<sequence>MPTRVSAFRPYRPQRYHHRLNMNLSRLHASSSMPQSLATTASPSSFKLIFEKALEAYKKKTKKNLITHPLGSQLQACDSAADILKILQNQVDQLEQSRSGDERLQRWIDPTIKVLYAFSATLGEGVGLVFSPAKAIFAGAGVLLLAAKDVEASHDLLIDIFERVENFFRRLEIYTHVPPTPAMTDMMVKIMVEVLDILGTATKEMKQSRFKKFLKRVVGIAKLDDGLKKLDKMTNDEAQMANAELLRITHSIGVKVEEVDNKVQNAIDDVKEAATEVKLVVQRIAYNVDDANRGQLRESLRRWQSPSDPSTNQNIACNLQHEGTAEWFCDGNTFEEWMAAGSLLWIHGKPGSGKSVLCSTIIQKTTALYKDGLASMAYFYFDFRDVDKRSRRNLLPSLLVQLSTRSDPFCDVLSRLHKAHDDGARQPSDRALMGCLTEMLTLPDQGPVYLILDALDECPNTSSAREQVLDFVRDLVDLRLPSLRICVTSRREVDIEDAIGSVASHSISLHDQGGQKEDIAKYVESVVYSTSANRSIRRWRDVDKDLVIKTLSEGADGIWKRCDTASPRTSRVF</sequence>